<feature type="region of interest" description="Disordered" evidence="1">
    <location>
        <begin position="163"/>
        <end position="217"/>
    </location>
</feature>
<gene>
    <name evidence="2" type="ORF">TSOC_002093</name>
</gene>
<dbReference type="Proteomes" id="UP000236333">
    <property type="component" value="Unassembled WGS sequence"/>
</dbReference>
<evidence type="ECO:0000313" key="2">
    <source>
        <dbReference type="EMBL" id="PNH11105.1"/>
    </source>
</evidence>
<feature type="compositionally biased region" description="Low complexity" evidence="1">
    <location>
        <begin position="163"/>
        <end position="173"/>
    </location>
</feature>
<organism evidence="2 3">
    <name type="scientific">Tetrabaena socialis</name>
    <dbReference type="NCBI Taxonomy" id="47790"/>
    <lineage>
        <taxon>Eukaryota</taxon>
        <taxon>Viridiplantae</taxon>
        <taxon>Chlorophyta</taxon>
        <taxon>core chlorophytes</taxon>
        <taxon>Chlorophyceae</taxon>
        <taxon>CS clade</taxon>
        <taxon>Chlamydomonadales</taxon>
        <taxon>Tetrabaenaceae</taxon>
        <taxon>Tetrabaena</taxon>
    </lineage>
</organism>
<feature type="compositionally biased region" description="Low complexity" evidence="1">
    <location>
        <begin position="376"/>
        <end position="389"/>
    </location>
</feature>
<feature type="compositionally biased region" description="Gly residues" evidence="1">
    <location>
        <begin position="118"/>
        <end position="129"/>
    </location>
</feature>
<name>A0A2J8AF08_9CHLO</name>
<proteinExistence type="predicted"/>
<feature type="non-terminal residue" evidence="2">
    <location>
        <position position="416"/>
    </location>
</feature>
<feature type="non-terminal residue" evidence="2">
    <location>
        <position position="1"/>
    </location>
</feature>
<evidence type="ECO:0000256" key="1">
    <source>
        <dbReference type="SAM" id="MobiDB-lite"/>
    </source>
</evidence>
<reference evidence="2 3" key="1">
    <citation type="journal article" date="2017" name="Mol. Biol. Evol.">
        <title>The 4-celled Tetrabaena socialis nuclear genome reveals the essential components for genetic control of cell number at the origin of multicellularity in the volvocine lineage.</title>
        <authorList>
            <person name="Featherston J."/>
            <person name="Arakaki Y."/>
            <person name="Hanschen E.R."/>
            <person name="Ferris P.J."/>
            <person name="Michod R.E."/>
            <person name="Olson B.J.S.C."/>
            <person name="Nozaki H."/>
            <person name="Durand P.M."/>
        </authorList>
    </citation>
    <scope>NUCLEOTIDE SEQUENCE [LARGE SCALE GENOMIC DNA]</scope>
    <source>
        <strain evidence="2 3">NIES-571</strain>
    </source>
</reference>
<keyword evidence="3" id="KW-1185">Reference proteome</keyword>
<evidence type="ECO:0000313" key="3">
    <source>
        <dbReference type="Proteomes" id="UP000236333"/>
    </source>
</evidence>
<dbReference type="EMBL" id="PGGS01000038">
    <property type="protein sequence ID" value="PNH11105.1"/>
    <property type="molecule type" value="Genomic_DNA"/>
</dbReference>
<feature type="region of interest" description="Disordered" evidence="1">
    <location>
        <begin position="354"/>
        <end position="397"/>
    </location>
</feature>
<protein>
    <submittedName>
        <fullName evidence="2">Uncharacterized protein</fullName>
    </submittedName>
</protein>
<accession>A0A2J8AF08</accession>
<dbReference type="AlphaFoldDB" id="A0A2J8AF08"/>
<feature type="compositionally biased region" description="Low complexity" evidence="1">
    <location>
        <begin position="190"/>
        <end position="203"/>
    </location>
</feature>
<sequence length="416" mass="43039">LHKRWVERKLEIEVGKVQAKLLSKGLSVPELDAVVLEASARLVHLPKLYIDLHGRNPNGTHKLPPNHNARAKPPSAPTVVQKLERMLNPSLLSPIPDSVAAAYGLPLSNAAAGQGEAGRAGEALGGTGGCASPPHTAVRSSTTLPLGQVAFPRHTLVGSQQLLPSQQQQQQQPDAGGAGHPGSPRHEGGAEALAADAAAGGQASHRPVRSPVLHPTWRPDLQGAEARIDDAMAVVQRVITQTSEMQPRERVLYLAKQANPDFELQHPRPARVEHNDVSHSRRDRRGSKQVGPDAGAGGRAPQLAPAPSRRRDGAGAPADGVLPALGRRSSSVGRLGAVPLPTAAAVVEAGEGAEALPPLTPSSKRQAGAAEAGEEVLPSASSVPSALPPLGGGHTDVVEAASQEVEEEAGTAAELM</sequence>
<dbReference type="OrthoDB" id="547931at2759"/>
<feature type="region of interest" description="Disordered" evidence="1">
    <location>
        <begin position="118"/>
        <end position="140"/>
    </location>
</feature>
<feature type="region of interest" description="Disordered" evidence="1">
    <location>
        <begin position="262"/>
        <end position="325"/>
    </location>
</feature>
<comment type="caution">
    <text evidence="2">The sequence shown here is derived from an EMBL/GenBank/DDBJ whole genome shotgun (WGS) entry which is preliminary data.</text>
</comment>
<feature type="compositionally biased region" description="Basic and acidic residues" evidence="1">
    <location>
        <begin position="263"/>
        <end position="280"/>
    </location>
</feature>